<dbReference type="GO" id="GO:0008233">
    <property type="term" value="F:peptidase activity"/>
    <property type="evidence" value="ECO:0007669"/>
    <property type="project" value="UniProtKB-KW"/>
</dbReference>
<proteinExistence type="predicted"/>
<organism evidence="2 3">
    <name type="scientific">Planococcus liqunii</name>
    <dbReference type="NCBI Taxonomy" id="3058394"/>
    <lineage>
        <taxon>Bacteria</taxon>
        <taxon>Bacillati</taxon>
        <taxon>Bacillota</taxon>
        <taxon>Bacilli</taxon>
        <taxon>Bacillales</taxon>
        <taxon>Caryophanaceae</taxon>
        <taxon>Planococcus</taxon>
    </lineage>
</organism>
<evidence type="ECO:0000313" key="3">
    <source>
        <dbReference type="Proteomes" id="UP001172054"/>
    </source>
</evidence>
<dbReference type="InterPro" id="IPR023430">
    <property type="entry name" value="Pept_HybD-like_dom_sf"/>
</dbReference>
<gene>
    <name evidence="2" type="primary">yyaC</name>
    <name evidence="2" type="ORF">QWY15_11605</name>
</gene>
<comment type="caution">
    <text evidence="2">The sequence shown here is derived from an EMBL/GenBank/DDBJ whole genome shotgun (WGS) entry which is preliminary data.</text>
</comment>
<dbReference type="SUPFAM" id="SSF53163">
    <property type="entry name" value="HybD-like"/>
    <property type="match status" value="1"/>
</dbReference>
<dbReference type="NCBIfam" id="TIGR02841">
    <property type="entry name" value="spore_YyaC"/>
    <property type="match status" value="1"/>
</dbReference>
<accession>A0ABT8MSS7</accession>
<sequence>MKLFRRGRNEKPEQDEKNNEMKKLTRASLEQLMLQADKEIIFLCVGSDLAIVDSVGPLTGTMLEENNLPYRVYGTLKAPVHALNLETTLKEIHQGLGEHLLIVLDACIGQEEEIGQVFLKTGPMYPGKAIGNPLPPVGDFHLIAVVNCHDRDTYEHYLTDTSLFTIYDMAKRTSELILTAARSIQEK</sequence>
<feature type="compositionally biased region" description="Basic and acidic residues" evidence="1">
    <location>
        <begin position="7"/>
        <end position="21"/>
    </location>
</feature>
<dbReference type="InterPro" id="IPR009665">
    <property type="entry name" value="YyaC"/>
</dbReference>
<reference evidence="2 3" key="1">
    <citation type="submission" date="2023-06" db="EMBL/GenBank/DDBJ databases">
        <title>Novel species in genus Planococcus.</title>
        <authorList>
            <person name="Ning S."/>
        </authorList>
    </citation>
    <scope>NUCLEOTIDE SEQUENCE [LARGE SCALE GENOMIC DNA]</scope>
    <source>
        <strain evidence="2 3">N064</strain>
    </source>
</reference>
<evidence type="ECO:0000256" key="1">
    <source>
        <dbReference type="SAM" id="MobiDB-lite"/>
    </source>
</evidence>
<name>A0ABT8MSS7_9BACL</name>
<dbReference type="Proteomes" id="UP001172054">
    <property type="component" value="Unassembled WGS sequence"/>
</dbReference>
<dbReference type="EMBL" id="JAUJWW010000004">
    <property type="protein sequence ID" value="MDN7227944.1"/>
    <property type="molecule type" value="Genomic_DNA"/>
</dbReference>
<evidence type="ECO:0000313" key="2">
    <source>
        <dbReference type="EMBL" id="MDN7227944.1"/>
    </source>
</evidence>
<keyword evidence="2" id="KW-0645">Protease</keyword>
<keyword evidence="2" id="KW-0378">Hydrolase</keyword>
<keyword evidence="3" id="KW-1185">Reference proteome</keyword>
<protein>
    <submittedName>
        <fullName evidence="2">Spore protease YyaC</fullName>
    </submittedName>
</protein>
<dbReference type="Pfam" id="PF06866">
    <property type="entry name" value="DUF1256"/>
    <property type="match status" value="1"/>
</dbReference>
<dbReference type="RefSeq" id="WP_300982198.1">
    <property type="nucleotide sequence ID" value="NZ_CP129238.1"/>
</dbReference>
<feature type="region of interest" description="Disordered" evidence="1">
    <location>
        <begin position="1"/>
        <end position="21"/>
    </location>
</feature>
<dbReference type="GO" id="GO:0006508">
    <property type="term" value="P:proteolysis"/>
    <property type="evidence" value="ECO:0007669"/>
    <property type="project" value="UniProtKB-KW"/>
</dbReference>